<evidence type="ECO:0000313" key="3">
    <source>
        <dbReference type="Proteomes" id="UP000002710"/>
    </source>
</evidence>
<dbReference type="Gene3D" id="1.10.3210.10">
    <property type="entry name" value="Hypothetical protein af1432"/>
    <property type="match status" value="1"/>
</dbReference>
<sequence>MQSTASHTKAPGKSHPVVTEDQYFSVSPLMLLADNAALFSVYLRQGNNFVLYTHAGEMFTHRHKQRLAENGVTEVWLKESQRHAYTAHVEQHLGNVLADDSLPAEARAGALYGIASDALQDVFAQHGAGALPADTARRARQLVEHIISFLKVPNGITALGRFIAHDYHSWTHSLNTTFYTLGILQSYGLPDESMAHIGLGAMLHDIGKAEIPSSILLKPGPLTASERQCINTHPLMGVARLAQTELPQTTLNCILFHHEKLDGSGYPSGIGGTAIPLAVRAVTVADIYDALASERPYAAARPPFAVLQLMRGEMADELDMDVFKNFVLMLSNAGLTKT</sequence>
<dbReference type="eggNOG" id="COG2206">
    <property type="taxonomic scope" value="Bacteria"/>
</dbReference>
<dbReference type="AlphaFoldDB" id="Q30WS6"/>
<dbReference type="PANTHER" id="PTHR43155:SF2">
    <property type="entry name" value="CYCLIC DI-GMP PHOSPHODIESTERASE PA4108"/>
    <property type="match status" value="1"/>
</dbReference>
<accession>Q30WS6</accession>
<dbReference type="SMART" id="SM00471">
    <property type="entry name" value="HDc"/>
    <property type="match status" value="1"/>
</dbReference>
<dbReference type="CDD" id="cd00077">
    <property type="entry name" value="HDc"/>
    <property type="match status" value="1"/>
</dbReference>
<dbReference type="STRING" id="207559.Dde_3076"/>
<dbReference type="PROSITE" id="PS51832">
    <property type="entry name" value="HD_GYP"/>
    <property type="match status" value="1"/>
</dbReference>
<keyword evidence="2" id="KW-0378">Hydrolase</keyword>
<protein>
    <submittedName>
        <fullName evidence="2">Metal dependent phosphohydrolase</fullName>
    </submittedName>
</protein>
<name>Q30WS6_OLEA2</name>
<dbReference type="HOGENOM" id="CLU_000445_92_1_7"/>
<dbReference type="SMR" id="Q30WS6"/>
<proteinExistence type="predicted"/>
<evidence type="ECO:0000313" key="2">
    <source>
        <dbReference type="EMBL" id="ABB39870.1"/>
    </source>
</evidence>
<dbReference type="DNASU" id="3758070"/>
<dbReference type="InterPro" id="IPR003607">
    <property type="entry name" value="HD/PDEase_dom"/>
</dbReference>
<organism evidence="2 3">
    <name type="scientific">Oleidesulfovibrio alaskensis (strain ATCC BAA-1058 / DSM 17464 / G20)</name>
    <name type="common">Desulfovibrio alaskensis</name>
    <dbReference type="NCBI Taxonomy" id="207559"/>
    <lineage>
        <taxon>Bacteria</taxon>
        <taxon>Pseudomonadati</taxon>
        <taxon>Thermodesulfobacteriota</taxon>
        <taxon>Desulfovibrionia</taxon>
        <taxon>Desulfovibrionales</taxon>
        <taxon>Desulfovibrionaceae</taxon>
        <taxon>Oleidesulfovibrio</taxon>
    </lineage>
</organism>
<keyword evidence="3" id="KW-1185">Reference proteome</keyword>
<dbReference type="PANTHER" id="PTHR43155">
    <property type="entry name" value="CYCLIC DI-GMP PHOSPHODIESTERASE PA4108-RELATED"/>
    <property type="match status" value="1"/>
</dbReference>
<dbReference type="InterPro" id="IPR037522">
    <property type="entry name" value="HD_GYP_dom"/>
</dbReference>
<dbReference type="GO" id="GO:0016787">
    <property type="term" value="F:hydrolase activity"/>
    <property type="evidence" value="ECO:0007669"/>
    <property type="project" value="UniProtKB-KW"/>
</dbReference>
<dbReference type="EMBL" id="CP000112">
    <property type="protein sequence ID" value="ABB39870.1"/>
    <property type="molecule type" value="Genomic_DNA"/>
</dbReference>
<evidence type="ECO:0000259" key="1">
    <source>
        <dbReference type="PROSITE" id="PS51832"/>
    </source>
</evidence>
<dbReference type="Pfam" id="PF13487">
    <property type="entry name" value="HD_5"/>
    <property type="match status" value="1"/>
</dbReference>
<dbReference type="Proteomes" id="UP000002710">
    <property type="component" value="Chromosome"/>
</dbReference>
<gene>
    <name evidence="2" type="ordered locus">Dde_3076</name>
</gene>
<reference evidence="2 3" key="1">
    <citation type="journal article" date="2011" name="J. Bacteriol.">
        <title>Complete genome sequence and updated annotation of Desulfovibrio alaskensis G20.</title>
        <authorList>
            <person name="Hauser L.J."/>
            <person name="Land M.L."/>
            <person name="Brown S.D."/>
            <person name="Larimer F."/>
            <person name="Keller K.L."/>
            <person name="Rapp-Giles B.J."/>
            <person name="Price M.N."/>
            <person name="Lin M."/>
            <person name="Bruce D.C."/>
            <person name="Detter J.C."/>
            <person name="Tapia R."/>
            <person name="Han C.S."/>
            <person name="Goodwin L.A."/>
            <person name="Cheng J.F."/>
            <person name="Pitluck S."/>
            <person name="Copeland A."/>
            <person name="Lucas S."/>
            <person name="Nolan M."/>
            <person name="Lapidus A.L."/>
            <person name="Palumbo A.V."/>
            <person name="Wall J.D."/>
        </authorList>
    </citation>
    <scope>NUCLEOTIDE SEQUENCE [LARGE SCALE GENOMIC DNA]</scope>
    <source>
        <strain evidence="3">ATCC BAA 1058 / DSM 17464 / G20</strain>
    </source>
</reference>
<dbReference type="KEGG" id="dde:Dde_3076"/>
<feature type="domain" description="HD-GYP" evidence="1">
    <location>
        <begin position="147"/>
        <end position="338"/>
    </location>
</feature>
<dbReference type="SUPFAM" id="SSF109604">
    <property type="entry name" value="HD-domain/PDEase-like"/>
    <property type="match status" value="1"/>
</dbReference>